<reference evidence="2 3" key="1">
    <citation type="submission" date="2020-08" db="EMBL/GenBank/DDBJ databases">
        <title>Genome sequence of Pedobacter roseus KACC 11594T.</title>
        <authorList>
            <person name="Hyun D.-W."/>
            <person name="Bae J.-W."/>
        </authorList>
    </citation>
    <scope>NUCLEOTIDE SEQUENCE [LARGE SCALE GENOMIC DNA]</scope>
    <source>
        <strain evidence="2 3">KACC 11594</strain>
    </source>
</reference>
<dbReference type="AlphaFoldDB" id="A0A7G9QFA9"/>
<feature type="transmembrane region" description="Helical" evidence="1">
    <location>
        <begin position="5"/>
        <end position="22"/>
    </location>
</feature>
<accession>A0A7G9QFA9</accession>
<dbReference type="RefSeq" id="WP_187592595.1">
    <property type="nucleotide sequence ID" value="NZ_CP060723.1"/>
</dbReference>
<dbReference type="Pfam" id="PF10825">
    <property type="entry name" value="DUF2752"/>
    <property type="match status" value="1"/>
</dbReference>
<evidence type="ECO:0000313" key="2">
    <source>
        <dbReference type="EMBL" id="QNN42034.1"/>
    </source>
</evidence>
<keyword evidence="1" id="KW-0812">Transmembrane</keyword>
<organism evidence="2 3">
    <name type="scientific">Pedobacter roseus</name>
    <dbReference type="NCBI Taxonomy" id="336820"/>
    <lineage>
        <taxon>Bacteria</taxon>
        <taxon>Pseudomonadati</taxon>
        <taxon>Bacteroidota</taxon>
        <taxon>Sphingobacteriia</taxon>
        <taxon>Sphingobacteriales</taxon>
        <taxon>Sphingobacteriaceae</taxon>
        <taxon>Pedobacter</taxon>
    </lineage>
</organism>
<feature type="transmembrane region" description="Helical" evidence="1">
    <location>
        <begin position="98"/>
        <end position="118"/>
    </location>
</feature>
<feature type="transmembrane region" description="Helical" evidence="1">
    <location>
        <begin position="64"/>
        <end position="86"/>
    </location>
</feature>
<evidence type="ECO:0000313" key="3">
    <source>
        <dbReference type="Proteomes" id="UP000515806"/>
    </source>
</evidence>
<keyword evidence="1" id="KW-1133">Transmembrane helix</keyword>
<name>A0A7G9QFA9_9SPHI</name>
<keyword evidence="1" id="KW-0472">Membrane</keyword>
<protein>
    <submittedName>
        <fullName evidence="2">DUF2752 domain-containing protein</fullName>
    </submittedName>
</protein>
<keyword evidence="3" id="KW-1185">Reference proteome</keyword>
<gene>
    <name evidence="2" type="ORF">H9L23_23560</name>
</gene>
<dbReference type="InterPro" id="IPR021215">
    <property type="entry name" value="DUF2752"/>
</dbReference>
<sequence length="131" mass="15491">MKFLYILGSIVLLSLVIIYYKFNPEMYNFFPECPFHKYLHLDCPGCGSQRAIHALLHLNLQKAMGYNLLLVLSLPVLALQLFFKIYAYFTKRNVVLRFWYNPNTPKIIFVIVVMFWIARNLPYTPFKYLAA</sequence>
<proteinExistence type="predicted"/>
<evidence type="ECO:0000256" key="1">
    <source>
        <dbReference type="SAM" id="Phobius"/>
    </source>
</evidence>
<dbReference type="EMBL" id="CP060723">
    <property type="protein sequence ID" value="QNN42034.1"/>
    <property type="molecule type" value="Genomic_DNA"/>
</dbReference>
<dbReference type="Proteomes" id="UP000515806">
    <property type="component" value="Chromosome"/>
</dbReference>
<dbReference type="KEGG" id="proe:H9L23_23560"/>